<protein>
    <recommendedName>
        <fullName evidence="1">Protein kinase domain-containing protein</fullName>
    </recommendedName>
</protein>
<evidence type="ECO:0000259" key="1">
    <source>
        <dbReference type="PROSITE" id="PS50011"/>
    </source>
</evidence>
<dbReference type="PANTHER" id="PTHR48011:SF4">
    <property type="entry name" value="MITOGEN-ACTIVATED PROTEIN KINASE KINASE KINASE 19"/>
    <property type="match status" value="1"/>
</dbReference>
<dbReference type="CDD" id="cd00180">
    <property type="entry name" value="PKc"/>
    <property type="match status" value="1"/>
</dbReference>
<dbReference type="InterPro" id="IPR000719">
    <property type="entry name" value="Prot_kinase_dom"/>
</dbReference>
<dbReference type="Proteomes" id="UP000626109">
    <property type="component" value="Unassembled WGS sequence"/>
</dbReference>
<dbReference type="InterPro" id="IPR052751">
    <property type="entry name" value="Plant_MAPKKK"/>
</dbReference>
<evidence type="ECO:0000313" key="2">
    <source>
        <dbReference type="EMBL" id="CAE8677165.1"/>
    </source>
</evidence>
<dbReference type="InterPro" id="IPR008271">
    <property type="entry name" value="Ser/Thr_kinase_AS"/>
</dbReference>
<dbReference type="SUPFAM" id="SSF56112">
    <property type="entry name" value="Protein kinase-like (PK-like)"/>
    <property type="match status" value="1"/>
</dbReference>
<dbReference type="Pfam" id="PF00069">
    <property type="entry name" value="Pkinase"/>
    <property type="match status" value="1"/>
</dbReference>
<evidence type="ECO:0000313" key="3">
    <source>
        <dbReference type="Proteomes" id="UP000626109"/>
    </source>
</evidence>
<gene>
    <name evidence="2" type="ORF">PGLA2088_LOCUS20216</name>
</gene>
<dbReference type="GO" id="GO:0004672">
    <property type="term" value="F:protein kinase activity"/>
    <property type="evidence" value="ECO:0007669"/>
    <property type="project" value="InterPro"/>
</dbReference>
<sequence>MDEVEVGLQPERSKDLAIAALQAAAAASLEARYAVEDAERDLRRARQRGHGLEGLEGSLKAVRATAHTADQEVLDATATLVYLAPIFPEVAVAFRAGLPKDLLTLWVPERTLGHFSNRELLRVQSRNRVYRASNSTGVFAVKEFAISPDSLRTCWHEAAMLRRARHPHIIELVAAFEDVDANAFYLQFPFYEHGSIDQWCLAEKPSEMDRRRMIYEALQALAHLHSLGITHADVKPANILIGGDGHARLADFDVSIDGTARTCRERLRRTATHIDFTLAFVAPELFKEGASPATDMFAFGTTVATIIKPDGGSQADFVNMLQQPKPSDRLTASLAMKHAFFQPLFEWQQEEVHFCCIMSSEMCQYGTKDVNLDSGLLCGGSAAHFACNECMDKHVAAAAIDEMRRKREREGRVYCPNYPRECNCAPYPDSCLARAITAKVFDEYTRACIALLEEQKVQELEIEMRARLDAEIWRLTELDEEQRAVLTACRHIREEILTLRCPRCAQAFLDFEGCFALKCSRCECVFCGWCLTDCGPDSHEHVRTCNLKPNGADLYFGTFEDFEDAMRRRQRQLLAQYLSKLDETTKKAVKSELHAELKGLLP</sequence>
<accession>A0A813JH39</accession>
<dbReference type="InterPro" id="IPR011009">
    <property type="entry name" value="Kinase-like_dom_sf"/>
</dbReference>
<organism evidence="2 3">
    <name type="scientific">Polarella glacialis</name>
    <name type="common">Dinoflagellate</name>
    <dbReference type="NCBI Taxonomy" id="89957"/>
    <lineage>
        <taxon>Eukaryota</taxon>
        <taxon>Sar</taxon>
        <taxon>Alveolata</taxon>
        <taxon>Dinophyceae</taxon>
        <taxon>Suessiales</taxon>
        <taxon>Suessiaceae</taxon>
        <taxon>Polarella</taxon>
    </lineage>
</organism>
<dbReference type="PROSITE" id="PS50011">
    <property type="entry name" value="PROTEIN_KINASE_DOM"/>
    <property type="match status" value="1"/>
</dbReference>
<dbReference type="SMART" id="SM00220">
    <property type="entry name" value="S_TKc"/>
    <property type="match status" value="1"/>
</dbReference>
<dbReference type="GO" id="GO:0005524">
    <property type="term" value="F:ATP binding"/>
    <property type="evidence" value="ECO:0007669"/>
    <property type="project" value="InterPro"/>
</dbReference>
<dbReference type="PROSITE" id="PS00108">
    <property type="entry name" value="PROTEIN_KINASE_ST"/>
    <property type="match status" value="1"/>
</dbReference>
<dbReference type="PANTHER" id="PTHR48011">
    <property type="entry name" value="CCR4-NOT TRANSCRIPTIONAL COMPLEX SUBUNIT CAF120-RELATED"/>
    <property type="match status" value="1"/>
</dbReference>
<dbReference type="AlphaFoldDB" id="A0A813JH39"/>
<dbReference type="Gene3D" id="1.10.510.10">
    <property type="entry name" value="Transferase(Phosphotransferase) domain 1"/>
    <property type="match status" value="1"/>
</dbReference>
<dbReference type="EMBL" id="CAJNNW010025413">
    <property type="protein sequence ID" value="CAE8677165.1"/>
    <property type="molecule type" value="Genomic_DNA"/>
</dbReference>
<dbReference type="GO" id="GO:0007165">
    <property type="term" value="P:signal transduction"/>
    <property type="evidence" value="ECO:0007669"/>
    <property type="project" value="TreeGrafter"/>
</dbReference>
<name>A0A813JH39_POLGL</name>
<comment type="caution">
    <text evidence="2">The sequence shown here is derived from an EMBL/GenBank/DDBJ whole genome shotgun (WGS) entry which is preliminary data.</text>
</comment>
<feature type="domain" description="Protein kinase" evidence="1">
    <location>
        <begin position="115"/>
        <end position="341"/>
    </location>
</feature>
<reference evidence="2" key="1">
    <citation type="submission" date="2021-02" db="EMBL/GenBank/DDBJ databases">
        <authorList>
            <person name="Dougan E. K."/>
            <person name="Rhodes N."/>
            <person name="Thang M."/>
            <person name="Chan C."/>
        </authorList>
    </citation>
    <scope>NUCLEOTIDE SEQUENCE</scope>
</reference>
<proteinExistence type="predicted"/>